<dbReference type="PROSITE" id="PS00678">
    <property type="entry name" value="WD_REPEATS_1"/>
    <property type="match status" value="2"/>
</dbReference>
<accession>A0A182IJV1</accession>
<dbReference type="PROSITE" id="PS50294">
    <property type="entry name" value="WD_REPEATS_REGION"/>
    <property type="match status" value="7"/>
</dbReference>
<dbReference type="InterPro" id="IPR001680">
    <property type="entry name" value="WD40_rpt"/>
</dbReference>
<dbReference type="InterPro" id="IPR020472">
    <property type="entry name" value="WD40_PAC1"/>
</dbReference>
<protein>
    <recommendedName>
        <fullName evidence="7">NLE domain-containing protein</fullName>
    </recommendedName>
</protein>
<dbReference type="InterPro" id="IPR015943">
    <property type="entry name" value="WD40/YVTN_repeat-like_dom_sf"/>
</dbReference>
<feature type="repeat" description="WD" evidence="6">
    <location>
        <begin position="408"/>
        <end position="449"/>
    </location>
</feature>
<evidence type="ECO:0000259" key="7">
    <source>
        <dbReference type="Pfam" id="PF08154"/>
    </source>
</evidence>
<dbReference type="STRING" id="41427.A0A182IJV1"/>
<feature type="repeat" description="WD" evidence="6">
    <location>
        <begin position="450"/>
        <end position="483"/>
    </location>
</feature>
<keyword evidence="3" id="KW-0677">Repeat</keyword>
<evidence type="ECO:0000256" key="5">
    <source>
        <dbReference type="ARBA" id="ARBA00061016"/>
    </source>
</evidence>
<keyword evidence="4" id="KW-0539">Nucleus</keyword>
<evidence type="ECO:0000313" key="8">
    <source>
        <dbReference type="EnsemblMetazoa" id="AATE000531-PA.1"/>
    </source>
</evidence>
<dbReference type="InterPro" id="IPR001632">
    <property type="entry name" value="WD40_G-protein_beta-like"/>
</dbReference>
<reference evidence="9" key="1">
    <citation type="submission" date="2021-09" db="EMBL/GenBank/DDBJ databases">
        <authorList>
            <consortium name="Infravec"/>
            <person name="Campbell I L."/>
            <person name="Maslen G."/>
            <person name="Yates A."/>
        </authorList>
    </citation>
    <scope>NUCLEOTIDE SEQUENCE [LARGE SCALE GENOMIC DNA]</scope>
    <source>
        <strain evidence="9">Infravec2 EBRE</strain>
    </source>
</reference>
<dbReference type="EnsemblMetazoa" id="AATE000531-RA">
    <property type="protein sequence ID" value="AATE000531-PA.1"/>
    <property type="gene ID" value="AATE000531"/>
</dbReference>
<dbReference type="Pfam" id="PF08154">
    <property type="entry name" value="NLE"/>
    <property type="match status" value="1"/>
</dbReference>
<dbReference type="InterPro" id="IPR011041">
    <property type="entry name" value="Quinoprot_gluc/sorb_DH_b-prop"/>
</dbReference>
<comment type="subcellular location">
    <subcellularLocation>
        <location evidence="1">Nucleus</location>
        <location evidence="1">Nucleolus</location>
    </subcellularLocation>
</comment>
<dbReference type="PRINTS" id="PR00320">
    <property type="entry name" value="GPROTEINBRPT"/>
</dbReference>
<name>A0A182IJV1_ANOAO</name>
<sequence>MMEEDEINTVTRTVQARFVSDAGEEAGPPVTLPINLDKDQLELICNALFKNEEPMPYLFFVDEKEIKESIQKTIDLKQLNVEDVLDIVYQPQAVFRVRPVSRCTSTMPGHAEAVISLAFSPNSMHLASGSGDKTLRLWDLNTETPHFTCTGHRQWVMCVAWSPDSLKIASACKAGEIRIWCPDTGKQLGRPLVGHKKWISSLSWEPYHRNADCRFLASAGNDNDARIWDVVLGQCVKVIAGHTAAVTAVRWGGAGLLYTSSRDRTIKMWRAEDGALCKTFTGHAHWVNNLALNTDYVLRTGPFHPVMDKSRMYGGYDATDKPALQQMALARYENVCPDGVESFVSCSDDFTLYLWKANQKNFITRMTGHQNVVNDVKYSPDVKLIASASFDKSIRLWNALDGRFICALRGHVQAVYTVAWSADSRLVLSGSKDSTLKVWSVKERKLTQELPGHGDEIYGVDWAPDGSRVASGGKDKVLKLWAY</sequence>
<feature type="domain" description="NLE" evidence="7">
    <location>
        <begin position="14"/>
        <end position="74"/>
    </location>
</feature>
<feature type="repeat" description="WD" evidence="6">
    <location>
        <begin position="149"/>
        <end position="180"/>
    </location>
</feature>
<dbReference type="Pfam" id="PF00400">
    <property type="entry name" value="WD40"/>
    <property type="match status" value="7"/>
</dbReference>
<dbReference type="InterPro" id="IPR012972">
    <property type="entry name" value="NLE"/>
</dbReference>
<evidence type="ECO:0000256" key="1">
    <source>
        <dbReference type="ARBA" id="ARBA00004604"/>
    </source>
</evidence>
<dbReference type="GO" id="GO:0007219">
    <property type="term" value="P:Notch signaling pathway"/>
    <property type="evidence" value="ECO:0007669"/>
    <property type="project" value="TreeGrafter"/>
</dbReference>
<dbReference type="Gene3D" id="2.130.10.10">
    <property type="entry name" value="YVTN repeat-like/Quinoprotein amine dehydrogenase"/>
    <property type="match status" value="1"/>
</dbReference>
<dbReference type="InterPro" id="IPR019775">
    <property type="entry name" value="WD40_repeat_CS"/>
</dbReference>
<dbReference type="PANTHER" id="PTHR19848">
    <property type="entry name" value="WD40 REPEAT PROTEIN"/>
    <property type="match status" value="1"/>
</dbReference>
<feature type="repeat" description="WD" evidence="6">
    <location>
        <begin position="107"/>
        <end position="148"/>
    </location>
</feature>
<dbReference type="AlphaFoldDB" id="A0A182IJV1"/>
<dbReference type="SMART" id="SM00320">
    <property type="entry name" value="WD40"/>
    <property type="match status" value="8"/>
</dbReference>
<dbReference type="PRINTS" id="PR00319">
    <property type="entry name" value="GPROTEINB"/>
</dbReference>
<dbReference type="EnsemblMetazoa" id="ENSAATROPT009444">
    <property type="protein sequence ID" value="ENSAATROPP008542"/>
    <property type="gene ID" value="ENSAATROPG007691"/>
</dbReference>
<evidence type="ECO:0000313" key="9">
    <source>
        <dbReference type="Proteomes" id="UP000075880"/>
    </source>
</evidence>
<dbReference type="CDD" id="cd00200">
    <property type="entry name" value="WD40"/>
    <property type="match status" value="1"/>
</dbReference>
<evidence type="ECO:0000256" key="3">
    <source>
        <dbReference type="ARBA" id="ARBA00022737"/>
    </source>
</evidence>
<dbReference type="FunFam" id="2.130.10.10:FF:000092">
    <property type="entry name" value="notchless protein homolog"/>
    <property type="match status" value="1"/>
</dbReference>
<dbReference type="SUPFAM" id="SSF50952">
    <property type="entry name" value="Soluble quinoprotein glucose dehydrogenase"/>
    <property type="match status" value="1"/>
</dbReference>
<dbReference type="VEuPathDB" id="VectorBase:AATE000531"/>
<dbReference type="GO" id="GO:0000027">
    <property type="term" value="P:ribosomal large subunit assembly"/>
    <property type="evidence" value="ECO:0007669"/>
    <property type="project" value="TreeGrafter"/>
</dbReference>
<dbReference type="Proteomes" id="UP000075880">
    <property type="component" value="Unassembled WGS sequence"/>
</dbReference>
<proteinExistence type="inferred from homology"/>
<organism evidence="8">
    <name type="scientific">Anopheles atroparvus</name>
    <name type="common">European mosquito</name>
    <dbReference type="NCBI Taxonomy" id="41427"/>
    <lineage>
        <taxon>Eukaryota</taxon>
        <taxon>Metazoa</taxon>
        <taxon>Ecdysozoa</taxon>
        <taxon>Arthropoda</taxon>
        <taxon>Hexapoda</taxon>
        <taxon>Insecta</taxon>
        <taxon>Pterygota</taxon>
        <taxon>Neoptera</taxon>
        <taxon>Endopterygota</taxon>
        <taxon>Diptera</taxon>
        <taxon>Nematocera</taxon>
        <taxon>Culicoidea</taxon>
        <taxon>Culicidae</taxon>
        <taxon>Anophelinae</taxon>
        <taxon>Anopheles</taxon>
    </lineage>
</organism>
<dbReference type="OrthoDB" id="10267436at2759"/>
<dbReference type="GO" id="GO:0005730">
    <property type="term" value="C:nucleolus"/>
    <property type="evidence" value="ECO:0007669"/>
    <property type="project" value="UniProtKB-SubCell"/>
</dbReference>
<reference evidence="8" key="2">
    <citation type="submission" date="2022-08" db="UniProtKB">
        <authorList>
            <consortium name="EnsemblMetazoa"/>
        </authorList>
    </citation>
    <scope>IDENTIFICATION</scope>
    <source>
        <strain evidence="8">EBRO</strain>
    </source>
</reference>
<evidence type="ECO:0000256" key="4">
    <source>
        <dbReference type="ARBA" id="ARBA00023242"/>
    </source>
</evidence>
<feature type="repeat" description="WD" evidence="6">
    <location>
        <begin position="239"/>
        <end position="279"/>
    </location>
</feature>
<evidence type="ECO:0000256" key="6">
    <source>
        <dbReference type="PROSITE-ProRule" id="PRU00221"/>
    </source>
</evidence>
<keyword evidence="2 6" id="KW-0853">WD repeat</keyword>
<feature type="repeat" description="WD" evidence="6">
    <location>
        <begin position="192"/>
        <end position="238"/>
    </location>
</feature>
<keyword evidence="9" id="KW-1185">Reference proteome</keyword>
<dbReference type="PROSITE" id="PS50082">
    <property type="entry name" value="WD_REPEATS_2"/>
    <property type="match status" value="7"/>
</dbReference>
<comment type="similarity">
    <text evidence="5">Belongs to the NLE1/RSA4 family.</text>
</comment>
<dbReference type="PANTHER" id="PTHR19848:SF0">
    <property type="entry name" value="NOTCHLESS PROTEIN HOMOLOG 1"/>
    <property type="match status" value="1"/>
</dbReference>
<feature type="repeat" description="WD" evidence="6">
    <location>
        <begin position="366"/>
        <end position="398"/>
    </location>
</feature>
<evidence type="ECO:0000256" key="2">
    <source>
        <dbReference type="ARBA" id="ARBA00022574"/>
    </source>
</evidence>